<dbReference type="InterPro" id="IPR005123">
    <property type="entry name" value="Oxoglu/Fe-dep_dioxygenase_dom"/>
</dbReference>
<protein>
    <recommendedName>
        <fullName evidence="1">Fe2OG dioxygenase domain-containing protein</fullName>
    </recommendedName>
</protein>
<dbReference type="AlphaFoldDB" id="A0AAD6ZH83"/>
<gene>
    <name evidence="2" type="ORF">DFH08DRAFT_888608</name>
</gene>
<evidence type="ECO:0000259" key="1">
    <source>
        <dbReference type="PROSITE" id="PS51471"/>
    </source>
</evidence>
<dbReference type="InterPro" id="IPR037151">
    <property type="entry name" value="AlkB-like_sf"/>
</dbReference>
<dbReference type="Gene3D" id="2.60.120.590">
    <property type="entry name" value="Alpha-ketoglutarate-dependent dioxygenase AlkB-like"/>
    <property type="match status" value="1"/>
</dbReference>
<dbReference type="GO" id="GO:0006631">
    <property type="term" value="P:fatty acid metabolic process"/>
    <property type="evidence" value="ECO:0007669"/>
    <property type="project" value="TreeGrafter"/>
</dbReference>
<evidence type="ECO:0000313" key="2">
    <source>
        <dbReference type="EMBL" id="KAJ7323039.1"/>
    </source>
</evidence>
<reference evidence="2" key="1">
    <citation type="submission" date="2023-03" db="EMBL/GenBank/DDBJ databases">
        <title>Massive genome expansion in bonnet fungi (Mycena s.s.) driven by repeated elements and novel gene families across ecological guilds.</title>
        <authorList>
            <consortium name="Lawrence Berkeley National Laboratory"/>
            <person name="Harder C.B."/>
            <person name="Miyauchi S."/>
            <person name="Viragh M."/>
            <person name="Kuo A."/>
            <person name="Thoen E."/>
            <person name="Andreopoulos B."/>
            <person name="Lu D."/>
            <person name="Skrede I."/>
            <person name="Drula E."/>
            <person name="Henrissat B."/>
            <person name="Morin E."/>
            <person name="Kohler A."/>
            <person name="Barry K."/>
            <person name="LaButti K."/>
            <person name="Morin E."/>
            <person name="Salamov A."/>
            <person name="Lipzen A."/>
            <person name="Mereny Z."/>
            <person name="Hegedus B."/>
            <person name="Baldrian P."/>
            <person name="Stursova M."/>
            <person name="Weitz H."/>
            <person name="Taylor A."/>
            <person name="Grigoriev I.V."/>
            <person name="Nagy L.G."/>
            <person name="Martin F."/>
            <person name="Kauserud H."/>
        </authorList>
    </citation>
    <scope>NUCLEOTIDE SEQUENCE</scope>
    <source>
        <strain evidence="2">CBHHK002</strain>
    </source>
</reference>
<sequence length="257" mass="28402">MLEPAALNLSSRGNTLNVSTDLELASDFSPDSPNSLFDSTDEASPSARMVPAMLHAPPIPGLFFFPSILVPIEFADQVMRFCLDTYFPPSRPGVNQIMLFGTESIPLILHSLLSTMSSLLKPSLPPTIHTLLFPDTPTRERQVILNLYHPGEGITPHVDLLKRYDDGIVGVSFGSSCAMQFARVEQEESSSPMQLFLPERSMIVLSGEARYDWTHGIDKRAVDLVSDSESEWIVERGVRMSVTFRWLLPGANIVGDP</sequence>
<dbReference type="Pfam" id="PF13532">
    <property type="entry name" value="2OG-FeII_Oxy_2"/>
    <property type="match status" value="1"/>
</dbReference>
<dbReference type="PANTHER" id="PTHR21052:SF0">
    <property type="entry name" value="ALPHA-KETOGLUTARATE-DEPENDENT DIOXYGENASE ALKB HOMOLOG 7, MITOCHONDRIAL"/>
    <property type="match status" value="1"/>
</dbReference>
<dbReference type="PROSITE" id="PS51471">
    <property type="entry name" value="FE2OG_OXY"/>
    <property type="match status" value="1"/>
</dbReference>
<dbReference type="EMBL" id="JARIHO010000048">
    <property type="protein sequence ID" value="KAJ7323039.1"/>
    <property type="molecule type" value="Genomic_DNA"/>
</dbReference>
<dbReference type="InterPro" id="IPR032870">
    <property type="entry name" value="ALKBH7-like"/>
</dbReference>
<comment type="caution">
    <text evidence="2">The sequence shown here is derived from an EMBL/GenBank/DDBJ whole genome shotgun (WGS) entry which is preliminary data.</text>
</comment>
<proteinExistence type="predicted"/>
<dbReference type="PANTHER" id="PTHR21052">
    <property type="entry name" value="SPERMATOGENESIS ASSOCIATED 11-RELATED"/>
    <property type="match status" value="1"/>
</dbReference>
<dbReference type="Proteomes" id="UP001218218">
    <property type="component" value="Unassembled WGS sequence"/>
</dbReference>
<name>A0AAD6ZH83_9AGAR</name>
<accession>A0AAD6ZH83</accession>
<keyword evidence="3" id="KW-1185">Reference proteome</keyword>
<dbReference type="GO" id="GO:0005759">
    <property type="term" value="C:mitochondrial matrix"/>
    <property type="evidence" value="ECO:0007669"/>
    <property type="project" value="TreeGrafter"/>
</dbReference>
<dbReference type="SUPFAM" id="SSF51197">
    <property type="entry name" value="Clavaminate synthase-like"/>
    <property type="match status" value="1"/>
</dbReference>
<organism evidence="2 3">
    <name type="scientific">Mycena albidolilacea</name>
    <dbReference type="NCBI Taxonomy" id="1033008"/>
    <lineage>
        <taxon>Eukaryota</taxon>
        <taxon>Fungi</taxon>
        <taxon>Dikarya</taxon>
        <taxon>Basidiomycota</taxon>
        <taxon>Agaricomycotina</taxon>
        <taxon>Agaricomycetes</taxon>
        <taxon>Agaricomycetidae</taxon>
        <taxon>Agaricales</taxon>
        <taxon>Marasmiineae</taxon>
        <taxon>Mycenaceae</taxon>
        <taxon>Mycena</taxon>
    </lineage>
</organism>
<dbReference type="GO" id="GO:0006974">
    <property type="term" value="P:DNA damage response"/>
    <property type="evidence" value="ECO:0007669"/>
    <property type="project" value="InterPro"/>
</dbReference>
<feature type="domain" description="Fe2OG dioxygenase" evidence="1">
    <location>
        <begin position="139"/>
        <end position="248"/>
    </location>
</feature>
<dbReference type="InterPro" id="IPR027450">
    <property type="entry name" value="AlkB-like"/>
</dbReference>
<evidence type="ECO:0000313" key="3">
    <source>
        <dbReference type="Proteomes" id="UP001218218"/>
    </source>
</evidence>